<dbReference type="EMBL" id="KK101132">
    <property type="protein sequence ID" value="KIZ02053.1"/>
    <property type="molecule type" value="Genomic_DNA"/>
</dbReference>
<dbReference type="RefSeq" id="XP_013901072.1">
    <property type="nucleotide sequence ID" value="XM_014045618.1"/>
</dbReference>
<gene>
    <name evidence="1" type="ORF">MNEG_5902</name>
</gene>
<dbReference type="KEGG" id="mng:MNEG_5902"/>
<evidence type="ECO:0000313" key="2">
    <source>
        <dbReference type="Proteomes" id="UP000054498"/>
    </source>
</evidence>
<protein>
    <recommendedName>
        <fullName evidence="3">Cytochrome c oxidase subunit 5C</fullName>
    </recommendedName>
</protein>
<name>A0A0D2JSU9_9CHLO</name>
<sequence length="95" mass="10555">MSGAARAAGKAIYAAEVFVPKGSLTQARFNLLREIFVGTALGVSAGIVWKMYHWGEKKRIAEYYSALAKKEQEDEAAYAAELRNKFKLLEEELLA</sequence>
<reference evidence="1 2" key="1">
    <citation type="journal article" date="2013" name="BMC Genomics">
        <title>Reconstruction of the lipid metabolism for the microalga Monoraphidium neglectum from its genome sequence reveals characteristics suitable for biofuel production.</title>
        <authorList>
            <person name="Bogen C."/>
            <person name="Al-Dilaimi A."/>
            <person name="Albersmeier A."/>
            <person name="Wichmann J."/>
            <person name="Grundmann M."/>
            <person name="Rupp O."/>
            <person name="Lauersen K.J."/>
            <person name="Blifernez-Klassen O."/>
            <person name="Kalinowski J."/>
            <person name="Goesmann A."/>
            <person name="Mussgnug J.H."/>
            <person name="Kruse O."/>
        </authorList>
    </citation>
    <scope>NUCLEOTIDE SEQUENCE [LARGE SCALE GENOMIC DNA]</scope>
    <source>
        <strain evidence="1 2">SAG 48.87</strain>
    </source>
</reference>
<proteinExistence type="predicted"/>
<accession>A0A0D2JSU9</accession>
<evidence type="ECO:0000313" key="1">
    <source>
        <dbReference type="EMBL" id="KIZ02053.1"/>
    </source>
</evidence>
<dbReference type="OrthoDB" id="506921at2759"/>
<dbReference type="AlphaFoldDB" id="A0A0D2JSU9"/>
<dbReference type="GeneID" id="25738779"/>
<organism evidence="1 2">
    <name type="scientific">Monoraphidium neglectum</name>
    <dbReference type="NCBI Taxonomy" id="145388"/>
    <lineage>
        <taxon>Eukaryota</taxon>
        <taxon>Viridiplantae</taxon>
        <taxon>Chlorophyta</taxon>
        <taxon>core chlorophytes</taxon>
        <taxon>Chlorophyceae</taxon>
        <taxon>CS clade</taxon>
        <taxon>Sphaeropleales</taxon>
        <taxon>Selenastraceae</taxon>
        <taxon>Monoraphidium</taxon>
    </lineage>
</organism>
<keyword evidence="2" id="KW-1185">Reference proteome</keyword>
<evidence type="ECO:0008006" key="3">
    <source>
        <dbReference type="Google" id="ProtNLM"/>
    </source>
</evidence>
<dbReference type="Proteomes" id="UP000054498">
    <property type="component" value="Unassembled WGS sequence"/>
</dbReference>